<comment type="caution">
    <text evidence="9">The sequence shown here is derived from an EMBL/GenBank/DDBJ whole genome shotgun (WGS) entry which is preliminary data.</text>
</comment>
<feature type="transmembrane region" description="Helical" evidence="8">
    <location>
        <begin position="100"/>
        <end position="121"/>
    </location>
</feature>
<proteinExistence type="inferred from homology"/>
<evidence type="ECO:0000256" key="1">
    <source>
        <dbReference type="ARBA" id="ARBA00004141"/>
    </source>
</evidence>
<evidence type="ECO:0000256" key="3">
    <source>
        <dbReference type="ARBA" id="ARBA00022692"/>
    </source>
</evidence>
<evidence type="ECO:0000256" key="4">
    <source>
        <dbReference type="ARBA" id="ARBA00022989"/>
    </source>
</evidence>
<keyword evidence="4 8" id="KW-1133">Transmembrane helix</keyword>
<gene>
    <name evidence="9" type="ORF">JKP88DRAFT_241110</name>
</gene>
<evidence type="ECO:0000256" key="7">
    <source>
        <dbReference type="SAM" id="MobiDB-lite"/>
    </source>
</evidence>
<dbReference type="PANTHER" id="PTHR19139">
    <property type="entry name" value="AQUAPORIN TRANSPORTER"/>
    <property type="match status" value="1"/>
</dbReference>
<dbReference type="GO" id="GO:0015250">
    <property type="term" value="F:water channel activity"/>
    <property type="evidence" value="ECO:0007669"/>
    <property type="project" value="TreeGrafter"/>
</dbReference>
<feature type="region of interest" description="Disordered" evidence="7">
    <location>
        <begin position="257"/>
        <end position="281"/>
    </location>
</feature>
<evidence type="ECO:0000313" key="9">
    <source>
        <dbReference type="EMBL" id="KAG5186501.1"/>
    </source>
</evidence>
<dbReference type="InterPro" id="IPR023271">
    <property type="entry name" value="Aquaporin-like"/>
</dbReference>
<dbReference type="EMBL" id="JAFCMP010000112">
    <property type="protein sequence ID" value="KAG5186501.1"/>
    <property type="molecule type" value="Genomic_DNA"/>
</dbReference>
<dbReference type="Gene3D" id="1.20.1080.10">
    <property type="entry name" value="Glycerol uptake facilitator protein"/>
    <property type="match status" value="2"/>
</dbReference>
<organism evidence="9 10">
    <name type="scientific">Tribonema minus</name>
    <dbReference type="NCBI Taxonomy" id="303371"/>
    <lineage>
        <taxon>Eukaryota</taxon>
        <taxon>Sar</taxon>
        <taxon>Stramenopiles</taxon>
        <taxon>Ochrophyta</taxon>
        <taxon>PX clade</taxon>
        <taxon>Xanthophyceae</taxon>
        <taxon>Tribonematales</taxon>
        <taxon>Tribonemataceae</taxon>
        <taxon>Tribonema</taxon>
    </lineage>
</organism>
<feature type="transmembrane region" description="Helical" evidence="8">
    <location>
        <begin position="221"/>
        <end position="242"/>
    </location>
</feature>
<comment type="similarity">
    <text evidence="2 6">Belongs to the MIP/aquaporin (TC 1.A.8) family.</text>
</comment>
<feature type="transmembrane region" description="Helical" evidence="8">
    <location>
        <begin position="179"/>
        <end position="201"/>
    </location>
</feature>
<name>A0A835Z3D0_9STRA</name>
<keyword evidence="3 6" id="KW-0812">Transmembrane</keyword>
<comment type="subcellular location">
    <subcellularLocation>
        <location evidence="1">Membrane</location>
        <topology evidence="1">Multi-pass membrane protein</topology>
    </subcellularLocation>
</comment>
<protein>
    <submittedName>
        <fullName evidence="9">Aquaporin-like protein</fullName>
    </submittedName>
</protein>
<evidence type="ECO:0000256" key="2">
    <source>
        <dbReference type="ARBA" id="ARBA00006175"/>
    </source>
</evidence>
<dbReference type="OrthoDB" id="3222at2759"/>
<sequence length="296" mass="31489">MSVGGRLSRTSRQDGPGITFATSEDSPTTFYETRQAGFVLKRRWQFGVVLVEKASMAAFDSYFWRAVLVEGLGMLVFLFAVCTLLSSTSAANFDGGTQQILIAMIFGLVLFVLVYLTATLSGGNLNPAVTAALVMGKRISLVRGLCYIVSQIICTALLCTTVLVGLSNELWELMPKAKVHLLLPMAVGSAVAVAHLIMVPIDGTSINPARSFGPAAVAGQWSSHACFWVGPLLGALVSVILWEAVLRPPQAMRIDGATSSNSVQLEEGHDTSSSSAQHGKPGFIAQLRQHARGPHG</sequence>
<evidence type="ECO:0000256" key="6">
    <source>
        <dbReference type="RuleBase" id="RU000477"/>
    </source>
</evidence>
<evidence type="ECO:0000313" key="10">
    <source>
        <dbReference type="Proteomes" id="UP000664859"/>
    </source>
</evidence>
<dbReference type="Pfam" id="PF00230">
    <property type="entry name" value="MIP"/>
    <property type="match status" value="1"/>
</dbReference>
<dbReference type="PANTHER" id="PTHR19139:SF199">
    <property type="entry name" value="MIP17260P"/>
    <property type="match status" value="1"/>
</dbReference>
<dbReference type="InterPro" id="IPR034294">
    <property type="entry name" value="Aquaporin_transptr"/>
</dbReference>
<feature type="transmembrane region" description="Helical" evidence="8">
    <location>
        <begin position="141"/>
        <end position="167"/>
    </location>
</feature>
<dbReference type="SUPFAM" id="SSF81338">
    <property type="entry name" value="Aquaporin-like"/>
    <property type="match status" value="1"/>
</dbReference>
<dbReference type="Proteomes" id="UP000664859">
    <property type="component" value="Unassembled WGS sequence"/>
</dbReference>
<accession>A0A835Z3D0</accession>
<evidence type="ECO:0000256" key="8">
    <source>
        <dbReference type="SAM" id="Phobius"/>
    </source>
</evidence>
<dbReference type="InterPro" id="IPR000425">
    <property type="entry name" value="MIP"/>
</dbReference>
<evidence type="ECO:0000256" key="5">
    <source>
        <dbReference type="ARBA" id="ARBA00023136"/>
    </source>
</evidence>
<dbReference type="PRINTS" id="PR00783">
    <property type="entry name" value="MINTRINSICP"/>
</dbReference>
<feature type="transmembrane region" description="Helical" evidence="8">
    <location>
        <begin position="62"/>
        <end position="88"/>
    </location>
</feature>
<dbReference type="GO" id="GO:0005886">
    <property type="term" value="C:plasma membrane"/>
    <property type="evidence" value="ECO:0007669"/>
    <property type="project" value="TreeGrafter"/>
</dbReference>
<reference evidence="9" key="1">
    <citation type="submission" date="2021-02" db="EMBL/GenBank/DDBJ databases">
        <title>First Annotated Genome of the Yellow-green Alga Tribonema minus.</title>
        <authorList>
            <person name="Mahan K.M."/>
        </authorList>
    </citation>
    <scope>NUCLEOTIDE SEQUENCE</scope>
    <source>
        <strain evidence="9">UTEX B ZZ1240</strain>
    </source>
</reference>
<keyword evidence="10" id="KW-1185">Reference proteome</keyword>
<keyword evidence="6" id="KW-0813">Transport</keyword>
<keyword evidence="5 8" id="KW-0472">Membrane</keyword>
<dbReference type="AlphaFoldDB" id="A0A835Z3D0"/>